<evidence type="ECO:0000313" key="4">
    <source>
        <dbReference type="Proteomes" id="UP000333828"/>
    </source>
</evidence>
<dbReference type="PANTHER" id="PTHR39176:SF1">
    <property type="entry name" value="PERIPLASMIC PROTEIN"/>
    <property type="match status" value="1"/>
</dbReference>
<reference evidence="3 4" key="1">
    <citation type="submission" date="2019-08" db="EMBL/GenBank/DDBJ databases">
        <authorList>
            <person name="Peeters C."/>
        </authorList>
    </citation>
    <scope>NUCLEOTIDE SEQUENCE [LARGE SCALE GENOMIC DNA]</scope>
    <source>
        <strain evidence="3 4">LMG 31115</strain>
    </source>
</reference>
<dbReference type="AlphaFoldDB" id="A0A5E4X690"/>
<feature type="domain" description="Lysozyme inhibitor LprI-like N-terminal" evidence="2">
    <location>
        <begin position="28"/>
        <end position="118"/>
    </location>
</feature>
<keyword evidence="4" id="KW-1185">Reference proteome</keyword>
<dbReference type="Proteomes" id="UP000333828">
    <property type="component" value="Unassembled WGS sequence"/>
</dbReference>
<evidence type="ECO:0000313" key="3">
    <source>
        <dbReference type="EMBL" id="VVE31748.1"/>
    </source>
</evidence>
<evidence type="ECO:0000259" key="2">
    <source>
        <dbReference type="Pfam" id="PF07007"/>
    </source>
</evidence>
<dbReference type="EMBL" id="CABPSI010000004">
    <property type="protein sequence ID" value="VVE31748.1"/>
    <property type="molecule type" value="Genomic_DNA"/>
</dbReference>
<gene>
    <name evidence="3" type="ORF">PIN31115_03669</name>
</gene>
<accession>A0A5E4X690</accession>
<proteinExistence type="predicted"/>
<name>A0A5E4X690_9BURK</name>
<dbReference type="Pfam" id="PF07007">
    <property type="entry name" value="LprI"/>
    <property type="match status" value="1"/>
</dbReference>
<dbReference type="Gene3D" id="1.20.1270.180">
    <property type="match status" value="1"/>
</dbReference>
<dbReference type="RefSeq" id="WP_150685263.1">
    <property type="nucleotide sequence ID" value="NZ_CABPSI010000004.1"/>
</dbReference>
<dbReference type="PANTHER" id="PTHR39176">
    <property type="entry name" value="PERIPLASMIC PROTEIN-RELATED"/>
    <property type="match status" value="1"/>
</dbReference>
<protein>
    <recommendedName>
        <fullName evidence="2">Lysozyme inhibitor LprI-like N-terminal domain-containing protein</fullName>
    </recommendedName>
</protein>
<sequence length="133" mass="14060">MKKILMSGAAALMLTSLTSAAAWAADPCENPQDQTTMNACAGKSLAASDKKLNETYNALVKKVGPSGKSKLLSAQRAWLAWRDAQCAFETMGTDGGSIHAAMYASCADELTQAQTKRLDGQLHCQEGDLSCSK</sequence>
<feature type="chain" id="PRO_5022853882" description="Lysozyme inhibitor LprI-like N-terminal domain-containing protein" evidence="1">
    <location>
        <begin position="25"/>
        <end position="133"/>
    </location>
</feature>
<feature type="signal peptide" evidence="1">
    <location>
        <begin position="1"/>
        <end position="24"/>
    </location>
</feature>
<dbReference type="InterPro" id="IPR009739">
    <property type="entry name" value="LprI-like_N"/>
</dbReference>
<keyword evidence="1" id="KW-0732">Signal</keyword>
<organism evidence="3 4">
    <name type="scientific">Pandoraea iniqua</name>
    <dbReference type="NCBI Taxonomy" id="2508288"/>
    <lineage>
        <taxon>Bacteria</taxon>
        <taxon>Pseudomonadati</taxon>
        <taxon>Pseudomonadota</taxon>
        <taxon>Betaproteobacteria</taxon>
        <taxon>Burkholderiales</taxon>
        <taxon>Burkholderiaceae</taxon>
        <taxon>Pandoraea</taxon>
    </lineage>
</organism>
<evidence type="ECO:0000256" key="1">
    <source>
        <dbReference type="SAM" id="SignalP"/>
    </source>
</evidence>